<sequence length="184" mass="20165">MATPEEQLATMLKNLPEKTGKKLEEWKKLLAGKGFEKHGEIVKYLKSEHDVGHGFANLIAAKTLEGESSGGGDADLVEAQYAGPKAALRPLHDEIVKFAKSLGGDVEIAPKKTSVSLRRKKQFALITPATKTRIDLGLALKGDDPTDRLETYNAMCSHRVRLESAADFDEEVKAWMKEAYSRAG</sequence>
<evidence type="ECO:0000313" key="3">
    <source>
        <dbReference type="Proteomes" id="UP000264589"/>
    </source>
</evidence>
<dbReference type="RefSeq" id="WP_116392796.1">
    <property type="nucleotide sequence ID" value="NZ_QUQO01000001.1"/>
</dbReference>
<protein>
    <submittedName>
        <fullName evidence="2">DUF4287 domain-containing protein</fullName>
    </submittedName>
</protein>
<dbReference type="AlphaFoldDB" id="A0A371RL30"/>
<dbReference type="Proteomes" id="UP000264589">
    <property type="component" value="Unassembled WGS sequence"/>
</dbReference>
<reference evidence="2 3" key="1">
    <citation type="submission" date="2018-08" db="EMBL/GenBank/DDBJ databases">
        <title>Parvularcula sp. SM1705, isolated from surface water of the South Sea China.</title>
        <authorList>
            <person name="Sun L."/>
        </authorList>
    </citation>
    <scope>NUCLEOTIDE SEQUENCE [LARGE SCALE GENOMIC DNA]</scope>
    <source>
        <strain evidence="2 3">SM1705</strain>
    </source>
</reference>
<dbReference type="EMBL" id="QUQO01000001">
    <property type="protein sequence ID" value="RFB06163.1"/>
    <property type="molecule type" value="Genomic_DNA"/>
</dbReference>
<evidence type="ECO:0000313" key="2">
    <source>
        <dbReference type="EMBL" id="RFB06163.1"/>
    </source>
</evidence>
<gene>
    <name evidence="2" type="ORF">DX908_13330</name>
</gene>
<dbReference type="Pfam" id="PF14117">
    <property type="entry name" value="DUF4287"/>
    <property type="match status" value="1"/>
</dbReference>
<proteinExistence type="predicted"/>
<dbReference type="Pfam" id="PF18899">
    <property type="entry name" value="DUF5655"/>
    <property type="match status" value="1"/>
</dbReference>
<dbReference type="InterPro" id="IPR025629">
    <property type="entry name" value="DUF4287"/>
</dbReference>
<organism evidence="2 3">
    <name type="scientific">Parvularcula marina</name>
    <dbReference type="NCBI Taxonomy" id="2292771"/>
    <lineage>
        <taxon>Bacteria</taxon>
        <taxon>Pseudomonadati</taxon>
        <taxon>Pseudomonadota</taxon>
        <taxon>Alphaproteobacteria</taxon>
        <taxon>Parvularculales</taxon>
        <taxon>Parvularculaceae</taxon>
        <taxon>Parvularcula</taxon>
    </lineage>
</organism>
<evidence type="ECO:0000259" key="1">
    <source>
        <dbReference type="Pfam" id="PF18899"/>
    </source>
</evidence>
<keyword evidence="3" id="KW-1185">Reference proteome</keyword>
<name>A0A371RL30_9PROT</name>
<dbReference type="InParanoid" id="A0A371RL30"/>
<feature type="domain" description="DUF5655" evidence="1">
    <location>
        <begin position="77"/>
        <end position="181"/>
    </location>
</feature>
<accession>A0A371RL30</accession>
<comment type="caution">
    <text evidence="2">The sequence shown here is derived from an EMBL/GenBank/DDBJ whole genome shotgun (WGS) entry which is preliminary data.</text>
</comment>
<dbReference type="OrthoDB" id="9809825at2"/>
<dbReference type="InterPro" id="IPR043714">
    <property type="entry name" value="DUF5655"/>
</dbReference>